<proteinExistence type="predicted"/>
<keyword evidence="8" id="KW-1185">Reference proteome</keyword>
<keyword evidence="5" id="KW-0966">Cell projection</keyword>
<evidence type="ECO:0000256" key="5">
    <source>
        <dbReference type="ARBA" id="ARBA00023273"/>
    </source>
</evidence>
<organism evidence="7 8">
    <name type="scientific">Tetraparma gracilis</name>
    <dbReference type="NCBI Taxonomy" id="2962635"/>
    <lineage>
        <taxon>Eukaryota</taxon>
        <taxon>Sar</taxon>
        <taxon>Stramenopiles</taxon>
        <taxon>Ochrophyta</taxon>
        <taxon>Bolidophyceae</taxon>
        <taxon>Parmales</taxon>
        <taxon>Triparmaceae</taxon>
        <taxon>Tetraparma</taxon>
    </lineage>
</organism>
<dbReference type="InterPro" id="IPR023379">
    <property type="entry name" value="BART_dom"/>
</dbReference>
<dbReference type="Proteomes" id="UP001165060">
    <property type="component" value="Unassembled WGS sequence"/>
</dbReference>
<evidence type="ECO:0000256" key="3">
    <source>
        <dbReference type="ARBA" id="ARBA00022490"/>
    </source>
</evidence>
<name>A0ABQ6M4B3_9STRA</name>
<accession>A0ABQ6M4B3</accession>
<dbReference type="Gene3D" id="2.40.128.20">
    <property type="match status" value="1"/>
</dbReference>
<comment type="subcellular location">
    <subcellularLocation>
        <location evidence="1">Cell projection</location>
        <location evidence="1">Cilium</location>
    </subcellularLocation>
    <subcellularLocation>
        <location evidence="2">Cytoplasm</location>
    </subcellularLocation>
</comment>
<feature type="non-terminal residue" evidence="7">
    <location>
        <position position="1"/>
    </location>
</feature>
<keyword evidence="3" id="KW-0963">Cytoplasm</keyword>
<feature type="domain" description="BART" evidence="6">
    <location>
        <begin position="14"/>
        <end position="83"/>
    </location>
</feature>
<dbReference type="InterPro" id="IPR042541">
    <property type="entry name" value="BART_sf"/>
</dbReference>
<reference evidence="7 8" key="1">
    <citation type="journal article" date="2023" name="Commun. Biol.">
        <title>Genome analysis of Parmales, the sister group of diatoms, reveals the evolutionary specialization of diatoms from phago-mixotrophs to photoautotrophs.</title>
        <authorList>
            <person name="Ban H."/>
            <person name="Sato S."/>
            <person name="Yoshikawa S."/>
            <person name="Yamada K."/>
            <person name="Nakamura Y."/>
            <person name="Ichinomiya M."/>
            <person name="Sato N."/>
            <person name="Blanc-Mathieu R."/>
            <person name="Endo H."/>
            <person name="Kuwata A."/>
            <person name="Ogata H."/>
        </authorList>
    </citation>
    <scope>NUCLEOTIDE SEQUENCE [LARGE SCALE GENOMIC DNA]</scope>
</reference>
<comment type="caution">
    <text evidence="7">The sequence shown here is derived from an EMBL/GenBank/DDBJ whole genome shotgun (WGS) entry which is preliminary data.</text>
</comment>
<evidence type="ECO:0000259" key="6">
    <source>
        <dbReference type="Pfam" id="PF11527"/>
    </source>
</evidence>
<evidence type="ECO:0000256" key="2">
    <source>
        <dbReference type="ARBA" id="ARBA00004496"/>
    </source>
</evidence>
<keyword evidence="4" id="KW-0969">Cilium</keyword>
<dbReference type="EMBL" id="BRYB01003698">
    <property type="protein sequence ID" value="GMI19213.1"/>
    <property type="molecule type" value="Genomic_DNA"/>
</dbReference>
<evidence type="ECO:0000256" key="1">
    <source>
        <dbReference type="ARBA" id="ARBA00004138"/>
    </source>
</evidence>
<dbReference type="Gene3D" id="1.20.1520.10">
    <property type="entry name" value="ADP-ribosylation factor-like 2-binding protein, domain"/>
    <property type="match status" value="1"/>
</dbReference>
<protein>
    <recommendedName>
        <fullName evidence="6">BART domain-containing protein</fullName>
    </recommendedName>
</protein>
<evidence type="ECO:0000256" key="4">
    <source>
        <dbReference type="ARBA" id="ARBA00023069"/>
    </source>
</evidence>
<evidence type="ECO:0000313" key="7">
    <source>
        <dbReference type="EMBL" id="GMI19213.1"/>
    </source>
</evidence>
<dbReference type="Pfam" id="PF11527">
    <property type="entry name" value="ARL2_Bind_BART"/>
    <property type="match status" value="1"/>
</dbReference>
<dbReference type="InterPro" id="IPR012674">
    <property type="entry name" value="Calycin"/>
</dbReference>
<evidence type="ECO:0000313" key="8">
    <source>
        <dbReference type="Proteomes" id="UP001165060"/>
    </source>
</evidence>
<sequence>PPPPPREFREVIGPEDEQPLGRHATYVSYCEWLEGKLSEFCEKLEVTPPQVARRIARTMERHDEEFFPAFMSITDYEVFAKQMHLLCLSVDRQQEAEEVAAEVAAMKEKGGEETKGGAEEAVMNVSGVWEADPTGGLGEKTGPEACEAHLKHSKCPWVFRKVLKRAARLIKNITLTQREDTFTFAFTLHLFGTTENEVRYGELCDDTNMWDCPVKMKMDRPTKEFVHYQQLENPGIPEDSYDRSDMWLEDDGDRMIMESKLYRPDLGTETTYRQEFLRKGSALQLRVVGGGGGHK</sequence>
<gene>
    <name evidence="7" type="ORF">TeGR_g10359</name>
</gene>